<dbReference type="STRING" id="44933.SAMN05660971_00893"/>
<keyword evidence="3" id="KW-0808">Transferase</keyword>
<dbReference type="Gene3D" id="3.10.490.10">
    <property type="entry name" value="Gamma-glutamyl cyclotransferase-like"/>
    <property type="match status" value="1"/>
</dbReference>
<accession>A0A1M7BY93</accession>
<keyword evidence="5" id="KW-1185">Reference proteome</keyword>
<proteinExistence type="predicted"/>
<dbReference type="OrthoDB" id="5070127at2"/>
<dbReference type="CDD" id="cd06661">
    <property type="entry name" value="GGCT_like"/>
    <property type="match status" value="1"/>
</dbReference>
<dbReference type="SUPFAM" id="SSF110857">
    <property type="entry name" value="Gamma-glutamyl cyclotransferase-like"/>
    <property type="match status" value="1"/>
</dbReference>
<dbReference type="AlphaFoldDB" id="A0A1M7BY93"/>
<dbReference type="InterPro" id="IPR036568">
    <property type="entry name" value="GGCT-like_sf"/>
</dbReference>
<dbReference type="EMBL" id="FRCA01000002">
    <property type="protein sequence ID" value="SHL59907.1"/>
    <property type="molecule type" value="Genomic_DNA"/>
</dbReference>
<evidence type="ECO:0000313" key="2">
    <source>
        <dbReference type="EMBL" id="GEN24677.1"/>
    </source>
</evidence>
<evidence type="ECO:0000313" key="3">
    <source>
        <dbReference type="EMBL" id="SHL59907.1"/>
    </source>
</evidence>
<protein>
    <submittedName>
        <fullName evidence="2 3">Gamma-glutamylcyclotransferase</fullName>
    </submittedName>
</protein>
<reference evidence="2 5" key="2">
    <citation type="submission" date="2019-07" db="EMBL/GenBank/DDBJ databases">
        <title>Whole genome shotgun sequence of Halomonas cupida NBRC 102219.</title>
        <authorList>
            <person name="Hosoyama A."/>
            <person name="Uohara A."/>
            <person name="Ohji S."/>
            <person name="Ichikawa N."/>
        </authorList>
    </citation>
    <scope>NUCLEOTIDE SEQUENCE [LARGE SCALE GENOMIC DNA]</scope>
    <source>
        <strain evidence="2 5">NBRC 102219</strain>
    </source>
</reference>
<dbReference type="Pfam" id="PF06094">
    <property type="entry name" value="GGACT"/>
    <property type="match status" value="1"/>
</dbReference>
<organism evidence="3 4">
    <name type="scientific">Halomonas cupida</name>
    <dbReference type="NCBI Taxonomy" id="44933"/>
    <lineage>
        <taxon>Bacteria</taxon>
        <taxon>Pseudomonadati</taxon>
        <taxon>Pseudomonadota</taxon>
        <taxon>Gammaproteobacteria</taxon>
        <taxon>Oceanospirillales</taxon>
        <taxon>Halomonadaceae</taxon>
        <taxon>Halomonas</taxon>
    </lineage>
</organism>
<dbReference type="InterPro" id="IPR013024">
    <property type="entry name" value="GGCT-like"/>
</dbReference>
<dbReference type="GO" id="GO:0016740">
    <property type="term" value="F:transferase activity"/>
    <property type="evidence" value="ECO:0007669"/>
    <property type="project" value="UniProtKB-KW"/>
</dbReference>
<dbReference type="EMBL" id="BJXU01000104">
    <property type="protein sequence ID" value="GEN24677.1"/>
    <property type="molecule type" value="Genomic_DNA"/>
</dbReference>
<evidence type="ECO:0000313" key="4">
    <source>
        <dbReference type="Proteomes" id="UP000184123"/>
    </source>
</evidence>
<evidence type="ECO:0000259" key="1">
    <source>
        <dbReference type="Pfam" id="PF06094"/>
    </source>
</evidence>
<feature type="domain" description="Gamma-glutamylcyclotransferase AIG2-like" evidence="1">
    <location>
        <begin position="4"/>
        <end position="106"/>
    </location>
</feature>
<name>A0A1M7BY93_9GAMM</name>
<reference evidence="3 4" key="1">
    <citation type="submission" date="2016-11" db="EMBL/GenBank/DDBJ databases">
        <authorList>
            <person name="Jaros S."/>
            <person name="Januszkiewicz K."/>
            <person name="Wedrychowicz H."/>
        </authorList>
    </citation>
    <scope>NUCLEOTIDE SEQUENCE [LARGE SCALE GENOMIC DNA]</scope>
    <source>
        <strain evidence="3 4">DSM 4740</strain>
    </source>
</reference>
<evidence type="ECO:0000313" key="5">
    <source>
        <dbReference type="Proteomes" id="UP000321726"/>
    </source>
</evidence>
<sequence>MEYLFVYGTLGPGRPNEHVMQKIGGTWEAGSIKGRLMEAGWGAEMGFPGLVLDEAGDVIKGHVFMSENLSLHWQALDDFEGEEYRRTLTTVTLSEGGTVEAHVYALR</sequence>
<dbReference type="InterPro" id="IPR009288">
    <property type="entry name" value="AIG2-like_dom"/>
</dbReference>
<dbReference type="RefSeq" id="WP_073433844.1">
    <property type="nucleotide sequence ID" value="NZ_BJXU01000104.1"/>
</dbReference>
<dbReference type="Proteomes" id="UP000184123">
    <property type="component" value="Unassembled WGS sequence"/>
</dbReference>
<dbReference type="Proteomes" id="UP000321726">
    <property type="component" value="Unassembled WGS sequence"/>
</dbReference>
<gene>
    <name evidence="2" type="ORF">HCU01_26260</name>
    <name evidence="3" type="ORF">SAMN05660971_00893</name>
</gene>